<dbReference type="OrthoDB" id="7251852at2"/>
<keyword evidence="8" id="KW-0325">Glycoprotein</keyword>
<dbReference type="EMBL" id="FOSQ01000014">
    <property type="protein sequence ID" value="SFL01950.1"/>
    <property type="molecule type" value="Genomic_DNA"/>
</dbReference>
<evidence type="ECO:0000256" key="8">
    <source>
        <dbReference type="ARBA" id="ARBA00023180"/>
    </source>
</evidence>
<reference evidence="9 10" key="1">
    <citation type="submission" date="2016-10" db="EMBL/GenBank/DDBJ databases">
        <authorList>
            <person name="de Groot N.N."/>
        </authorList>
    </citation>
    <scope>NUCLEOTIDE SEQUENCE [LARGE SCALE GENOMIC DNA]</scope>
    <source>
        <strain evidence="9 10">DSM 19981</strain>
    </source>
</reference>
<evidence type="ECO:0000256" key="1">
    <source>
        <dbReference type="ARBA" id="ARBA00004323"/>
    </source>
</evidence>
<proteinExistence type="predicted"/>
<dbReference type="RefSeq" id="WP_092962716.1">
    <property type="nucleotide sequence ID" value="NZ_FOSQ01000014.1"/>
</dbReference>
<dbReference type="SUPFAM" id="SSF52540">
    <property type="entry name" value="P-loop containing nucleoside triphosphate hydrolases"/>
    <property type="match status" value="1"/>
</dbReference>
<dbReference type="Gene3D" id="3.40.50.300">
    <property type="entry name" value="P-loop containing nucleotide triphosphate hydrolases"/>
    <property type="match status" value="1"/>
</dbReference>
<evidence type="ECO:0000256" key="5">
    <source>
        <dbReference type="ARBA" id="ARBA00022989"/>
    </source>
</evidence>
<evidence type="ECO:0000256" key="3">
    <source>
        <dbReference type="ARBA" id="ARBA00022692"/>
    </source>
</evidence>
<evidence type="ECO:0000256" key="7">
    <source>
        <dbReference type="ARBA" id="ARBA00023136"/>
    </source>
</evidence>
<dbReference type="STRING" id="1123062.SAMN02745775_114151"/>
<gene>
    <name evidence="9" type="ORF">SAMN02745775_114151</name>
</gene>
<evidence type="ECO:0000256" key="6">
    <source>
        <dbReference type="ARBA" id="ARBA00023034"/>
    </source>
</evidence>
<comment type="subcellular location">
    <subcellularLocation>
        <location evidence="1">Golgi apparatus membrane</location>
        <topology evidence="1">Single-pass type II membrane protein</topology>
    </subcellularLocation>
</comment>
<keyword evidence="3" id="KW-0812">Transmembrane</keyword>
<accession>A0A1I4EAK0</accession>
<evidence type="ECO:0000256" key="4">
    <source>
        <dbReference type="ARBA" id="ARBA00022968"/>
    </source>
</evidence>
<dbReference type="PANTHER" id="PTHR14647:SF87">
    <property type="entry name" value="PUTATIVE-RELATED"/>
    <property type="match status" value="1"/>
</dbReference>
<sequence>MPHHVFLHVPKTAGSSLRTVLSRQYGARHVLYFDLGIGDSRPMPEIAKAVRAGMAGRDIRLVTGHQFLGLHQALREPCHYFTLLRDPVERALSEYFYAFTYPHHAQRDAITSGALSPIDYLTAQGRGDAQARQIAGRTTRPVLEAALANLDSAVLVAGIAEEFDRSLLLMARRLGWAPPLYIARNVTRLSPDQAALRDRARAAAAAHRDRFATDIALHEAARARFEADRAAEGPAFEAAFAAYARCQAALAEGAGDRVFDRYEFQQDDVLPPFAATIRDSADYAVVAEFLASPAVAAATPRNIMGRLDRVEDGVLHGWALDLLAAQPVTVALMAGAAPLAATRAQMLRPDLAAAGLADGHCAFRLRMPAGAAGRPDLRLVVEGTNIALPDPERHLG</sequence>
<keyword evidence="4" id="KW-0735">Signal-anchor</keyword>
<dbReference type="GO" id="GO:0016020">
    <property type="term" value="C:membrane"/>
    <property type="evidence" value="ECO:0007669"/>
    <property type="project" value="InterPro"/>
</dbReference>
<protein>
    <submittedName>
        <fullName evidence="9">Sulfotransferase family protein</fullName>
    </submittedName>
</protein>
<name>A0A1I4EAK0_9PROT</name>
<evidence type="ECO:0000313" key="9">
    <source>
        <dbReference type="EMBL" id="SFL01950.1"/>
    </source>
</evidence>
<keyword evidence="5" id="KW-1133">Transmembrane helix</keyword>
<evidence type="ECO:0000313" key="10">
    <source>
        <dbReference type="Proteomes" id="UP000199473"/>
    </source>
</evidence>
<dbReference type="InterPro" id="IPR027417">
    <property type="entry name" value="P-loop_NTPase"/>
</dbReference>
<keyword evidence="7" id="KW-0472">Membrane</keyword>
<dbReference type="Proteomes" id="UP000199473">
    <property type="component" value="Unassembled WGS sequence"/>
</dbReference>
<evidence type="ECO:0000256" key="2">
    <source>
        <dbReference type="ARBA" id="ARBA00022679"/>
    </source>
</evidence>
<keyword evidence="6" id="KW-0333">Golgi apparatus</keyword>
<dbReference type="InterPro" id="IPR009729">
    <property type="entry name" value="Gal-3-0_sulfotransfrase"/>
</dbReference>
<keyword evidence="2 9" id="KW-0808">Transferase</keyword>
<dbReference type="GO" id="GO:0001733">
    <property type="term" value="F:galactosylceramide sulfotransferase activity"/>
    <property type="evidence" value="ECO:0007669"/>
    <property type="project" value="InterPro"/>
</dbReference>
<dbReference type="PANTHER" id="PTHR14647">
    <property type="entry name" value="GALACTOSE-3-O-SULFOTRANSFERASE"/>
    <property type="match status" value="1"/>
</dbReference>
<keyword evidence="10" id="KW-1185">Reference proteome</keyword>
<dbReference type="GO" id="GO:0009247">
    <property type="term" value="P:glycolipid biosynthetic process"/>
    <property type="evidence" value="ECO:0007669"/>
    <property type="project" value="InterPro"/>
</dbReference>
<organism evidence="9 10">
    <name type="scientific">Falsiroseomonas stagni DSM 19981</name>
    <dbReference type="NCBI Taxonomy" id="1123062"/>
    <lineage>
        <taxon>Bacteria</taxon>
        <taxon>Pseudomonadati</taxon>
        <taxon>Pseudomonadota</taxon>
        <taxon>Alphaproteobacteria</taxon>
        <taxon>Acetobacterales</taxon>
        <taxon>Roseomonadaceae</taxon>
        <taxon>Falsiroseomonas</taxon>
    </lineage>
</organism>
<dbReference type="AlphaFoldDB" id="A0A1I4EAK0"/>